<dbReference type="Proteomes" id="UP001595528">
    <property type="component" value="Unassembled WGS sequence"/>
</dbReference>
<keyword evidence="2" id="KW-0808">Transferase</keyword>
<accession>A0ABV7KYB5</accession>
<keyword evidence="3" id="KW-1185">Reference proteome</keyword>
<dbReference type="InterPro" id="IPR041698">
    <property type="entry name" value="Methyltransf_25"/>
</dbReference>
<feature type="domain" description="Methyltransferase" evidence="1">
    <location>
        <begin position="52"/>
        <end position="134"/>
    </location>
</feature>
<gene>
    <name evidence="2" type="ORF">ACFOGJ_09180</name>
</gene>
<dbReference type="RefSeq" id="WP_379899569.1">
    <property type="nucleotide sequence ID" value="NZ_JBHRTR010000023.1"/>
</dbReference>
<dbReference type="Gene3D" id="3.40.50.150">
    <property type="entry name" value="Vaccinia Virus protein VP39"/>
    <property type="match status" value="1"/>
</dbReference>
<dbReference type="EMBL" id="JBHRTR010000023">
    <property type="protein sequence ID" value="MFC3227401.1"/>
    <property type="molecule type" value="Genomic_DNA"/>
</dbReference>
<dbReference type="PANTHER" id="PTHR12843:SF5">
    <property type="entry name" value="EEF1A LYSINE METHYLTRANSFERASE 2"/>
    <property type="match status" value="1"/>
</dbReference>
<dbReference type="Pfam" id="PF13649">
    <property type="entry name" value="Methyltransf_25"/>
    <property type="match status" value="1"/>
</dbReference>
<keyword evidence="2" id="KW-0489">Methyltransferase</keyword>
<dbReference type="PANTHER" id="PTHR12843">
    <property type="entry name" value="PROTEIN-LYSINE N-METHYLTRANSFERASE METTL10"/>
    <property type="match status" value="1"/>
</dbReference>
<evidence type="ECO:0000259" key="1">
    <source>
        <dbReference type="Pfam" id="PF13649"/>
    </source>
</evidence>
<evidence type="ECO:0000313" key="3">
    <source>
        <dbReference type="Proteomes" id="UP001595528"/>
    </source>
</evidence>
<name>A0ABV7KYB5_9PROT</name>
<dbReference type="GO" id="GO:0032259">
    <property type="term" value="P:methylation"/>
    <property type="evidence" value="ECO:0007669"/>
    <property type="project" value="UniProtKB-KW"/>
</dbReference>
<dbReference type="CDD" id="cd02440">
    <property type="entry name" value="AdoMet_MTases"/>
    <property type="match status" value="1"/>
</dbReference>
<proteinExistence type="predicted"/>
<protein>
    <submittedName>
        <fullName evidence="2">Class I SAM-dependent methyltransferase</fullName>
    </submittedName>
</protein>
<sequence length="222" mass="24142">MSEESGKEDPRRDHWRRVWRQKQPQQTSWYQAEPEISLALIDAAAPALDRPVIDIGGGASLLVDALLARGHGDVTVLDIAPEAFDHARARLGAAAARVQWISADITTWQPSRRYALWHDRAVFHFLTGAADQAAYGRALEAGLAADGQAVIATFASDGPEKCSGLPVRRHDPASLVAALGGGLEVLEVRREAHPTPAGMRQSFLWCRLARAQDREGACQAVR</sequence>
<comment type="caution">
    <text evidence="2">The sequence shown here is derived from an EMBL/GenBank/DDBJ whole genome shotgun (WGS) entry which is preliminary data.</text>
</comment>
<dbReference type="SUPFAM" id="SSF53335">
    <property type="entry name" value="S-adenosyl-L-methionine-dependent methyltransferases"/>
    <property type="match status" value="1"/>
</dbReference>
<dbReference type="GO" id="GO:0008168">
    <property type="term" value="F:methyltransferase activity"/>
    <property type="evidence" value="ECO:0007669"/>
    <property type="project" value="UniProtKB-KW"/>
</dbReference>
<reference evidence="3" key="1">
    <citation type="journal article" date="2019" name="Int. J. Syst. Evol. Microbiol.">
        <title>The Global Catalogue of Microorganisms (GCM) 10K type strain sequencing project: providing services to taxonomists for standard genome sequencing and annotation.</title>
        <authorList>
            <consortium name="The Broad Institute Genomics Platform"/>
            <consortium name="The Broad Institute Genome Sequencing Center for Infectious Disease"/>
            <person name="Wu L."/>
            <person name="Ma J."/>
        </authorList>
    </citation>
    <scope>NUCLEOTIDE SEQUENCE [LARGE SCALE GENOMIC DNA]</scope>
    <source>
        <strain evidence="3">KCTC 42964</strain>
    </source>
</reference>
<organism evidence="2 3">
    <name type="scientific">Marinibaculum pumilum</name>
    <dbReference type="NCBI Taxonomy" id="1766165"/>
    <lineage>
        <taxon>Bacteria</taxon>
        <taxon>Pseudomonadati</taxon>
        <taxon>Pseudomonadota</taxon>
        <taxon>Alphaproteobacteria</taxon>
        <taxon>Rhodospirillales</taxon>
        <taxon>Rhodospirillaceae</taxon>
        <taxon>Marinibaculum</taxon>
    </lineage>
</organism>
<evidence type="ECO:0000313" key="2">
    <source>
        <dbReference type="EMBL" id="MFC3227401.1"/>
    </source>
</evidence>
<dbReference type="InterPro" id="IPR029063">
    <property type="entry name" value="SAM-dependent_MTases_sf"/>
</dbReference>